<dbReference type="InterPro" id="IPR018948">
    <property type="entry name" value="GTP-bd_TrmE_N"/>
</dbReference>
<evidence type="ECO:0000256" key="1">
    <source>
        <dbReference type="ARBA" id="ARBA00011043"/>
    </source>
</evidence>
<keyword evidence="9 10" id="KW-0342">GTP-binding</keyword>
<gene>
    <name evidence="10" type="primary">mnmE</name>
    <name evidence="10" type="synonym">trmE</name>
    <name evidence="13" type="ORF">LOSG293_070330</name>
</gene>
<feature type="binding site" evidence="10">
    <location>
        <begin position="253"/>
        <end position="259"/>
    </location>
    <ligand>
        <name>GTP</name>
        <dbReference type="ChEBI" id="CHEBI:37565"/>
    </ligand>
</feature>
<evidence type="ECO:0000256" key="6">
    <source>
        <dbReference type="ARBA" id="ARBA00022801"/>
    </source>
</evidence>
<evidence type="ECO:0000256" key="7">
    <source>
        <dbReference type="ARBA" id="ARBA00022842"/>
    </source>
</evidence>
<comment type="subcellular location">
    <subcellularLocation>
        <location evidence="10">Cytoplasm</location>
    </subcellularLocation>
</comment>
<name>A0A081BHH6_9LACO</name>
<evidence type="ECO:0000256" key="9">
    <source>
        <dbReference type="ARBA" id="ARBA00023134"/>
    </source>
</evidence>
<dbReference type="Pfam" id="PF10396">
    <property type="entry name" value="TrmE_N"/>
    <property type="match status" value="1"/>
</dbReference>
<feature type="binding site" evidence="10">
    <location>
        <begin position="278"/>
        <end position="281"/>
    </location>
    <ligand>
        <name>GTP</name>
        <dbReference type="ChEBI" id="CHEBI:37565"/>
    </ligand>
</feature>
<dbReference type="GO" id="GO:0030488">
    <property type="term" value="P:tRNA methylation"/>
    <property type="evidence" value="ECO:0007669"/>
    <property type="project" value="TreeGrafter"/>
</dbReference>
<dbReference type="Pfam" id="PF12631">
    <property type="entry name" value="MnmE_helical"/>
    <property type="match status" value="1"/>
</dbReference>
<dbReference type="HAMAP" id="MF_00379">
    <property type="entry name" value="GTPase_MnmE"/>
    <property type="match status" value="1"/>
</dbReference>
<dbReference type="InterPro" id="IPR005225">
    <property type="entry name" value="Small_GTP-bd"/>
</dbReference>
<dbReference type="GO" id="GO:0042802">
    <property type="term" value="F:identical protein binding"/>
    <property type="evidence" value="ECO:0007669"/>
    <property type="project" value="UniProtKB-ARBA"/>
</dbReference>
<evidence type="ECO:0000256" key="5">
    <source>
        <dbReference type="ARBA" id="ARBA00022741"/>
    </source>
</evidence>
<feature type="binding site" evidence="10">
    <location>
        <position position="258"/>
    </location>
    <ligand>
        <name>K(+)</name>
        <dbReference type="ChEBI" id="CHEBI:29103"/>
    </ligand>
</feature>
<dbReference type="GO" id="GO:0003924">
    <property type="term" value="F:GTPase activity"/>
    <property type="evidence" value="ECO:0007669"/>
    <property type="project" value="UniProtKB-UniRule"/>
</dbReference>
<feature type="binding site" evidence="10">
    <location>
        <position position="238"/>
    </location>
    <ligand>
        <name>Mg(2+)</name>
        <dbReference type="ChEBI" id="CHEBI:18420"/>
    </ligand>
</feature>
<evidence type="ECO:0000259" key="12">
    <source>
        <dbReference type="PROSITE" id="PS51709"/>
    </source>
</evidence>
<proteinExistence type="inferred from homology"/>
<evidence type="ECO:0000256" key="3">
    <source>
        <dbReference type="ARBA" id="ARBA00022694"/>
    </source>
</evidence>
<keyword evidence="2 10" id="KW-0963">Cytoplasm</keyword>
<keyword evidence="6 10" id="KW-0378">Hydrolase</keyword>
<evidence type="ECO:0000256" key="10">
    <source>
        <dbReference type="HAMAP-Rule" id="MF_00379"/>
    </source>
</evidence>
<protein>
    <recommendedName>
        <fullName evidence="10">tRNA modification GTPase MnmE</fullName>
        <ecNumber evidence="10">3.6.-.-</ecNumber>
    </recommendedName>
</protein>
<feature type="binding site" evidence="10">
    <location>
        <position position="26"/>
    </location>
    <ligand>
        <name>(6S)-5-formyl-5,6,7,8-tetrahydrofolate</name>
        <dbReference type="ChEBI" id="CHEBI:57457"/>
    </ligand>
</feature>
<dbReference type="Gene3D" id="3.30.1360.120">
    <property type="entry name" value="Probable tRNA modification gtpase trme, domain 1"/>
    <property type="match status" value="1"/>
</dbReference>
<keyword evidence="8 10" id="KW-0630">Potassium</keyword>
<dbReference type="InterPro" id="IPR006073">
    <property type="entry name" value="GTP-bd"/>
</dbReference>
<dbReference type="EC" id="3.6.-.-" evidence="10"/>
<dbReference type="NCBIfam" id="NF003661">
    <property type="entry name" value="PRK05291.1-3"/>
    <property type="match status" value="1"/>
</dbReference>
<evidence type="ECO:0000256" key="8">
    <source>
        <dbReference type="ARBA" id="ARBA00022958"/>
    </source>
</evidence>
<comment type="cofactor">
    <cofactor evidence="10">
        <name>K(+)</name>
        <dbReference type="ChEBI" id="CHEBI:29103"/>
    </cofactor>
    <text evidence="10">Binds 1 potassium ion per subunit.</text>
</comment>
<dbReference type="eggNOG" id="COG0486">
    <property type="taxonomic scope" value="Bacteria"/>
</dbReference>
<feature type="binding site" evidence="10">
    <location>
        <position position="259"/>
    </location>
    <ligand>
        <name>Mg(2+)</name>
        <dbReference type="ChEBI" id="CHEBI:18420"/>
    </ligand>
</feature>
<feature type="binding site" evidence="10">
    <location>
        <begin position="234"/>
        <end position="239"/>
    </location>
    <ligand>
        <name>GTP</name>
        <dbReference type="ChEBI" id="CHEBI:37565"/>
    </ligand>
</feature>
<feature type="binding site" evidence="10">
    <location>
        <position position="253"/>
    </location>
    <ligand>
        <name>K(+)</name>
        <dbReference type="ChEBI" id="CHEBI:29103"/>
    </ligand>
</feature>
<dbReference type="OrthoDB" id="9805918at2"/>
<dbReference type="NCBIfam" id="TIGR00450">
    <property type="entry name" value="mnmE_trmE_thdF"/>
    <property type="match status" value="1"/>
</dbReference>
<keyword evidence="7 10" id="KW-0460">Magnesium</keyword>
<organism evidence="13 14">
    <name type="scientific">Secundilactobacillus oryzae JCM 18671</name>
    <dbReference type="NCBI Taxonomy" id="1291743"/>
    <lineage>
        <taxon>Bacteria</taxon>
        <taxon>Bacillati</taxon>
        <taxon>Bacillota</taxon>
        <taxon>Bacilli</taxon>
        <taxon>Lactobacillales</taxon>
        <taxon>Lactobacillaceae</taxon>
        <taxon>Secundilactobacillus</taxon>
    </lineage>
</organism>
<dbReference type="AlphaFoldDB" id="A0A081BHH6"/>
<dbReference type="FunFam" id="3.30.1360.120:FF:000003">
    <property type="entry name" value="tRNA modification GTPase MnmE"/>
    <property type="match status" value="1"/>
</dbReference>
<feature type="binding site" evidence="10">
    <location>
        <position position="88"/>
    </location>
    <ligand>
        <name>(6S)-5-formyl-5,6,7,8-tetrahydrofolate</name>
        <dbReference type="ChEBI" id="CHEBI:57457"/>
    </ligand>
</feature>
<dbReference type="CDD" id="cd14858">
    <property type="entry name" value="TrmE_N"/>
    <property type="match status" value="1"/>
</dbReference>
<dbReference type="Gene3D" id="3.40.50.300">
    <property type="entry name" value="P-loop containing nucleotide triphosphate hydrolases"/>
    <property type="match status" value="1"/>
</dbReference>
<dbReference type="InterPro" id="IPR027266">
    <property type="entry name" value="TrmE/GcvT-like"/>
</dbReference>
<dbReference type="InterPro" id="IPR027368">
    <property type="entry name" value="MnmE_dom2"/>
</dbReference>
<keyword evidence="5 10" id="KW-0547">Nucleotide-binding</keyword>
<dbReference type="GO" id="GO:0005829">
    <property type="term" value="C:cytosol"/>
    <property type="evidence" value="ECO:0007669"/>
    <property type="project" value="TreeGrafter"/>
</dbReference>
<dbReference type="PANTHER" id="PTHR42714">
    <property type="entry name" value="TRNA MODIFICATION GTPASE GTPBP3"/>
    <property type="match status" value="1"/>
</dbReference>
<sequence>MSATTEFDTIAAIATPPGEGGISIIRVSGEDAIGIVNHLYKGKNLDQVDSHTINYGHILDVETKSVVDEVMVSVMRAPKTYTKEDVVEVNCHGGLVATNEILQLILSQGARMAEPGEFTKRAFLNGRLDLSQAEAVMDLIRAKTDRSMKVALNQLDGSLSRLIKNLRQDILEVLAQVEVNIDYPEYDDVETLTTNLLKEKATEVRQSIDQLLKTAKQGKVLRDGLATAIVGRPNVGKSSLLNHLLHEDKAIVTDVAGTTRDVIEEFVNVRGVPLKLVDTAGIRDTDDKVEKIGVERSRQAINTADLIMVVINASEPLIEEDKELLRLTADKKRLVILNKTDLPRQVSDEDLAEWAQPEDIIGTSVLTNSGLDQLEERIADMFFNEGIESNQNNVMVTNARHIGLLKQAENALDDVLHGIEAGMPVDLVQIDMTRCWSYLGEITGDSYQDELLDQLFSQFCVGK</sequence>
<comment type="function">
    <text evidence="10">Exhibits a very high intrinsic GTPase hydrolysis rate. Involved in the addition of a carboxymethylaminomethyl (cmnm) group at the wobble position (U34) of certain tRNAs, forming tRNA-cmnm(5)s(2)U34.</text>
</comment>
<dbReference type="CDD" id="cd04164">
    <property type="entry name" value="trmE"/>
    <property type="match status" value="1"/>
</dbReference>
<keyword evidence="3 10" id="KW-0819">tRNA processing</keyword>
<evidence type="ECO:0000256" key="11">
    <source>
        <dbReference type="RuleBase" id="RU003313"/>
    </source>
</evidence>
<dbReference type="NCBIfam" id="TIGR00231">
    <property type="entry name" value="small_GTP"/>
    <property type="match status" value="1"/>
</dbReference>
<feature type="binding site" evidence="10">
    <location>
        <position position="234"/>
    </location>
    <ligand>
        <name>K(+)</name>
        <dbReference type="ChEBI" id="CHEBI:29103"/>
    </ligand>
</feature>
<dbReference type="InterPro" id="IPR025867">
    <property type="entry name" value="MnmE_helical"/>
</dbReference>
<dbReference type="EMBL" id="BBJM01000007">
    <property type="protein sequence ID" value="GAK47494.1"/>
    <property type="molecule type" value="Genomic_DNA"/>
</dbReference>
<feature type="binding site" evidence="10">
    <location>
        <position position="463"/>
    </location>
    <ligand>
        <name>(6S)-5-formyl-5,6,7,8-tetrahydrofolate</name>
        <dbReference type="ChEBI" id="CHEBI:57457"/>
    </ligand>
</feature>
<dbReference type="PANTHER" id="PTHR42714:SF2">
    <property type="entry name" value="TRNA MODIFICATION GTPASE GTPBP3, MITOCHONDRIAL"/>
    <property type="match status" value="1"/>
</dbReference>
<comment type="caution">
    <text evidence="13">The sequence shown here is derived from an EMBL/GenBank/DDBJ whole genome shotgun (WGS) entry which is preliminary data.</text>
</comment>
<evidence type="ECO:0000313" key="13">
    <source>
        <dbReference type="EMBL" id="GAK47494.1"/>
    </source>
</evidence>
<reference evidence="13" key="1">
    <citation type="journal article" date="2014" name="Genome Announc.">
        <title>Draft Genome Sequence of Lactobacillus oryzae Strain SG293T.</title>
        <authorList>
            <person name="Tanizawa Y."/>
            <person name="Fujisawa T."/>
            <person name="Mochizuki T."/>
            <person name="Kaminuma E."/>
            <person name="Nakamura Y."/>
            <person name="Tohno M."/>
        </authorList>
    </citation>
    <scope>NUCLEOTIDE SEQUENCE [LARGE SCALE GENOMIC DNA]</scope>
    <source>
        <strain evidence="13">SG293</strain>
    </source>
</reference>
<evidence type="ECO:0000256" key="2">
    <source>
        <dbReference type="ARBA" id="ARBA00022490"/>
    </source>
</evidence>
<dbReference type="Proteomes" id="UP000028700">
    <property type="component" value="Unassembled WGS sequence"/>
</dbReference>
<dbReference type="Gene3D" id="1.20.120.430">
    <property type="entry name" value="tRNA modification GTPase MnmE domain 2"/>
    <property type="match status" value="1"/>
</dbReference>
<dbReference type="Pfam" id="PF01926">
    <property type="entry name" value="MMR_HSR1"/>
    <property type="match status" value="1"/>
</dbReference>
<keyword evidence="14" id="KW-1185">Reference proteome</keyword>
<dbReference type="FunFam" id="3.40.50.300:FF:000494">
    <property type="entry name" value="tRNA modification GTPase MnmE"/>
    <property type="match status" value="1"/>
</dbReference>
<dbReference type="InterPro" id="IPR031168">
    <property type="entry name" value="G_TrmE"/>
</dbReference>
<keyword evidence="4 10" id="KW-0479">Metal-binding</keyword>
<dbReference type="InterPro" id="IPR004520">
    <property type="entry name" value="GTPase_MnmE"/>
</dbReference>
<dbReference type="InterPro" id="IPR027417">
    <property type="entry name" value="P-loop_NTPase"/>
</dbReference>
<accession>A0A081BHH6</accession>
<dbReference type="SUPFAM" id="SSF52540">
    <property type="entry name" value="P-loop containing nucleoside triphosphate hydrolases"/>
    <property type="match status" value="1"/>
</dbReference>
<dbReference type="STRING" id="1291743.LOSG293_070330"/>
<evidence type="ECO:0000313" key="14">
    <source>
        <dbReference type="Proteomes" id="UP000028700"/>
    </source>
</evidence>
<comment type="caution">
    <text evidence="10">Lacks conserved residue(s) required for the propagation of feature annotation.</text>
</comment>
<comment type="subunit">
    <text evidence="10">Homodimer. Heterotetramer of two MnmE and two MnmG subunits.</text>
</comment>
<evidence type="ECO:0000256" key="4">
    <source>
        <dbReference type="ARBA" id="ARBA00022723"/>
    </source>
</evidence>
<dbReference type="GO" id="GO:0002098">
    <property type="term" value="P:tRNA wobble uridine modification"/>
    <property type="evidence" value="ECO:0007669"/>
    <property type="project" value="TreeGrafter"/>
</dbReference>
<feature type="binding site" evidence="10">
    <location>
        <position position="255"/>
    </location>
    <ligand>
        <name>K(+)</name>
        <dbReference type="ChEBI" id="CHEBI:29103"/>
    </ligand>
</feature>
<dbReference type="SUPFAM" id="SSF116878">
    <property type="entry name" value="TrmE connector domain"/>
    <property type="match status" value="1"/>
</dbReference>
<dbReference type="GO" id="GO:0046872">
    <property type="term" value="F:metal ion binding"/>
    <property type="evidence" value="ECO:0007669"/>
    <property type="project" value="UniProtKB-KW"/>
</dbReference>
<dbReference type="RefSeq" id="WP_034526839.1">
    <property type="nucleotide sequence ID" value="NZ_BBJM01000007.1"/>
</dbReference>
<dbReference type="PROSITE" id="PS51709">
    <property type="entry name" value="G_TRME"/>
    <property type="match status" value="1"/>
</dbReference>
<comment type="similarity">
    <text evidence="1 10 11">Belongs to the TRAFAC class TrmE-Era-EngA-EngB-Septin-like GTPase superfamily. TrmE GTPase family.</text>
</comment>
<feature type="domain" description="TrmE-type G" evidence="12">
    <location>
        <begin position="224"/>
        <end position="383"/>
    </location>
</feature>
<dbReference type="GO" id="GO:0005525">
    <property type="term" value="F:GTP binding"/>
    <property type="evidence" value="ECO:0007669"/>
    <property type="project" value="UniProtKB-UniRule"/>
</dbReference>
<feature type="binding site" evidence="10">
    <location>
        <position position="127"/>
    </location>
    <ligand>
        <name>(6S)-5-formyl-5,6,7,8-tetrahydrofolate</name>
        <dbReference type="ChEBI" id="CHEBI:57457"/>
    </ligand>
</feature>